<gene>
    <name evidence="3" type="ORF">SAMN02745220_02564</name>
</gene>
<proteinExistence type="predicted"/>
<dbReference type="RefSeq" id="WP_073613851.1">
    <property type="nucleotide sequence ID" value="NZ_FRFE01000011.1"/>
</dbReference>
<dbReference type="STRING" id="1121416.SAMN02745220_02564"/>
<evidence type="ECO:0008006" key="5">
    <source>
        <dbReference type="Google" id="ProtNLM"/>
    </source>
</evidence>
<name>A0A1M7Y8J8_9BACT</name>
<evidence type="ECO:0000313" key="4">
    <source>
        <dbReference type="Proteomes" id="UP000184603"/>
    </source>
</evidence>
<dbReference type="EMBL" id="FRFE01000011">
    <property type="protein sequence ID" value="SHO48962.1"/>
    <property type="molecule type" value="Genomic_DNA"/>
</dbReference>
<feature type="region of interest" description="Disordered" evidence="1">
    <location>
        <begin position="45"/>
        <end position="75"/>
    </location>
</feature>
<dbReference type="PROSITE" id="PS51257">
    <property type="entry name" value="PROKAR_LIPOPROTEIN"/>
    <property type="match status" value="1"/>
</dbReference>
<organism evidence="3 4">
    <name type="scientific">Desulfopila aestuarii DSM 18488</name>
    <dbReference type="NCBI Taxonomy" id="1121416"/>
    <lineage>
        <taxon>Bacteria</taxon>
        <taxon>Pseudomonadati</taxon>
        <taxon>Thermodesulfobacteriota</taxon>
        <taxon>Desulfobulbia</taxon>
        <taxon>Desulfobulbales</taxon>
        <taxon>Desulfocapsaceae</taxon>
        <taxon>Desulfopila</taxon>
    </lineage>
</organism>
<evidence type="ECO:0000256" key="1">
    <source>
        <dbReference type="SAM" id="MobiDB-lite"/>
    </source>
</evidence>
<keyword evidence="2" id="KW-0732">Signal</keyword>
<feature type="signal peptide" evidence="2">
    <location>
        <begin position="1"/>
        <end position="21"/>
    </location>
</feature>
<protein>
    <recommendedName>
        <fullName evidence="5">Secreted protein</fullName>
    </recommendedName>
</protein>
<sequence length="75" mass="8581">MTWLRVLIPLLTILMASCSNSDEQKVQEETAQERIGREAAEQIKSTLQSAENARELQNQHTQQIEEAVQQNSKEQ</sequence>
<evidence type="ECO:0000313" key="3">
    <source>
        <dbReference type="EMBL" id="SHO48962.1"/>
    </source>
</evidence>
<dbReference type="AlphaFoldDB" id="A0A1M7Y8J8"/>
<accession>A0A1M7Y8J8</accession>
<evidence type="ECO:0000256" key="2">
    <source>
        <dbReference type="SAM" id="SignalP"/>
    </source>
</evidence>
<reference evidence="3 4" key="1">
    <citation type="submission" date="2016-12" db="EMBL/GenBank/DDBJ databases">
        <authorList>
            <person name="Song W.-J."/>
            <person name="Kurnit D.M."/>
        </authorList>
    </citation>
    <scope>NUCLEOTIDE SEQUENCE [LARGE SCALE GENOMIC DNA]</scope>
    <source>
        <strain evidence="3 4">DSM 18488</strain>
    </source>
</reference>
<feature type="chain" id="PRO_5012116461" description="Secreted protein" evidence="2">
    <location>
        <begin position="22"/>
        <end position="75"/>
    </location>
</feature>
<dbReference type="Proteomes" id="UP000184603">
    <property type="component" value="Unassembled WGS sequence"/>
</dbReference>
<keyword evidence="4" id="KW-1185">Reference proteome</keyword>